<organism evidence="4 5">
    <name type="scientific">Leucobacter chromiireducens subsp. solipictus</name>
    <dbReference type="NCBI Taxonomy" id="398235"/>
    <lineage>
        <taxon>Bacteria</taxon>
        <taxon>Bacillati</taxon>
        <taxon>Actinomycetota</taxon>
        <taxon>Actinomycetes</taxon>
        <taxon>Micrococcales</taxon>
        <taxon>Microbacteriaceae</taxon>
        <taxon>Leucobacter</taxon>
    </lineage>
</organism>
<dbReference type="InterPro" id="IPR007742">
    <property type="entry name" value="NosD_dom"/>
</dbReference>
<evidence type="ECO:0000256" key="2">
    <source>
        <dbReference type="SAM" id="Phobius"/>
    </source>
</evidence>
<feature type="domain" description="Periplasmic copper-binding protein NosD beta helix" evidence="3">
    <location>
        <begin position="92"/>
        <end position="287"/>
    </location>
</feature>
<keyword evidence="2" id="KW-1133">Transmembrane helix</keyword>
<keyword evidence="2" id="KW-0812">Transmembrane</keyword>
<sequence length="450" mass="47299">MSGYRRRPGRAVLGEGGASRGAARRRVGRLLAGGAAVLTALPILVACSGPADRAVVRVPEDVATISEAVAAVQEDGLVLVGPGVYREEVLVETPGVTIRGLDRNDTVVDADGKRPYGIVGVADGITIENLTVTGATFYGVLITGMHSDEAGPTARGSSDYTSLDPDEFPPLQRFLVDRVTAYNNGLYGIYAFDANNGVIRNSYASGSADSGFYVGQCRECNILVENNRAADNAVGFENANASDSVWVIGNDFSGNRIGMTFLSNYQEAFAPQRENWVAGNIVTDNVSSESPSHAQGGWGIGIGLSGASENSFERNLIAGNPTAGVLLDSAEDLAAAGNAFLQNRFERNGTDIVNASSDRASASGNCVDGSVTALPSDLIERCSGMQPAVSKSEFPWPEAPDGTSYLRVPKPDPQESKLVSERSPEPLPRQITRPDPSTVRLPSLSTAGTR</sequence>
<dbReference type="Pfam" id="PF05048">
    <property type="entry name" value="NosD"/>
    <property type="match status" value="1"/>
</dbReference>
<proteinExistence type="predicted"/>
<gene>
    <name evidence="4" type="ORF">D3230_04385</name>
</gene>
<dbReference type="InterPro" id="IPR006626">
    <property type="entry name" value="PbH1"/>
</dbReference>
<comment type="caution">
    <text evidence="4">The sequence shown here is derived from an EMBL/GenBank/DDBJ whole genome shotgun (WGS) entry which is preliminary data.</text>
</comment>
<keyword evidence="2" id="KW-0472">Membrane</keyword>
<dbReference type="InterPro" id="IPR012334">
    <property type="entry name" value="Pectin_lyas_fold"/>
</dbReference>
<dbReference type="InterPro" id="IPR011050">
    <property type="entry name" value="Pectin_lyase_fold/virulence"/>
</dbReference>
<dbReference type="RefSeq" id="WP_202343801.1">
    <property type="nucleotide sequence ID" value="NZ_BAAAPI010000008.1"/>
</dbReference>
<dbReference type="Gene3D" id="2.160.20.10">
    <property type="entry name" value="Single-stranded right-handed beta-helix, Pectin lyase-like"/>
    <property type="match status" value="1"/>
</dbReference>
<accession>A0ABS1SDB5</accession>
<evidence type="ECO:0000313" key="5">
    <source>
        <dbReference type="Proteomes" id="UP001645859"/>
    </source>
</evidence>
<name>A0ABS1SDB5_9MICO</name>
<dbReference type="SUPFAM" id="SSF51126">
    <property type="entry name" value="Pectin lyase-like"/>
    <property type="match status" value="1"/>
</dbReference>
<protein>
    <submittedName>
        <fullName evidence="4">Plasmid stabilization protein</fullName>
    </submittedName>
</protein>
<dbReference type="SMART" id="SM00710">
    <property type="entry name" value="PbH1"/>
    <property type="match status" value="7"/>
</dbReference>
<feature type="transmembrane region" description="Helical" evidence="2">
    <location>
        <begin position="30"/>
        <end position="51"/>
    </location>
</feature>
<dbReference type="Proteomes" id="UP001645859">
    <property type="component" value="Unassembled WGS sequence"/>
</dbReference>
<dbReference type="EMBL" id="QYAC01000002">
    <property type="protein sequence ID" value="MBL3678534.1"/>
    <property type="molecule type" value="Genomic_DNA"/>
</dbReference>
<feature type="region of interest" description="Disordered" evidence="1">
    <location>
        <begin position="389"/>
        <end position="450"/>
    </location>
</feature>
<feature type="compositionally biased region" description="Basic and acidic residues" evidence="1">
    <location>
        <begin position="409"/>
        <end position="424"/>
    </location>
</feature>
<evidence type="ECO:0000313" key="4">
    <source>
        <dbReference type="EMBL" id="MBL3678534.1"/>
    </source>
</evidence>
<evidence type="ECO:0000259" key="3">
    <source>
        <dbReference type="Pfam" id="PF05048"/>
    </source>
</evidence>
<evidence type="ECO:0000256" key="1">
    <source>
        <dbReference type="SAM" id="MobiDB-lite"/>
    </source>
</evidence>
<reference evidence="4 5" key="1">
    <citation type="submission" date="2018-09" db="EMBL/GenBank/DDBJ databases">
        <title>Comparative genomics of Leucobacter spp.</title>
        <authorList>
            <person name="Reis A.C."/>
            <person name="Kolvenbach B.A."/>
            <person name="Corvini P.F.X."/>
            <person name="Nunes O.C."/>
        </authorList>
    </citation>
    <scope>NUCLEOTIDE SEQUENCE [LARGE SCALE GENOMIC DNA]</scope>
    <source>
        <strain evidence="4 5">TAN 31504</strain>
    </source>
</reference>
<keyword evidence="5" id="KW-1185">Reference proteome</keyword>